<comment type="caution">
    <text evidence="1">The sequence shown here is derived from an EMBL/GenBank/DDBJ whole genome shotgun (WGS) entry which is preliminary data.</text>
</comment>
<dbReference type="EMBL" id="RJVU01049572">
    <property type="protein sequence ID" value="ROL42595.1"/>
    <property type="molecule type" value="Genomic_DNA"/>
</dbReference>
<organism evidence="1 2">
    <name type="scientific">Anabarilius grahami</name>
    <name type="common">Kanglang fish</name>
    <name type="synonym">Barilius grahami</name>
    <dbReference type="NCBI Taxonomy" id="495550"/>
    <lineage>
        <taxon>Eukaryota</taxon>
        <taxon>Metazoa</taxon>
        <taxon>Chordata</taxon>
        <taxon>Craniata</taxon>
        <taxon>Vertebrata</taxon>
        <taxon>Euteleostomi</taxon>
        <taxon>Actinopterygii</taxon>
        <taxon>Neopterygii</taxon>
        <taxon>Teleostei</taxon>
        <taxon>Ostariophysi</taxon>
        <taxon>Cypriniformes</taxon>
        <taxon>Xenocyprididae</taxon>
        <taxon>Xenocypridinae</taxon>
        <taxon>Xenocypridinae incertae sedis</taxon>
        <taxon>Anabarilius</taxon>
    </lineage>
</organism>
<protein>
    <submittedName>
        <fullName evidence="1">Uncharacterized protein</fullName>
    </submittedName>
</protein>
<name>A0A3N0Y8P4_ANAGA</name>
<reference evidence="1 2" key="1">
    <citation type="submission" date="2018-10" db="EMBL/GenBank/DDBJ databases">
        <title>Genome assembly for a Yunnan-Guizhou Plateau 3E fish, Anabarilius grahami (Regan), and its evolutionary and genetic applications.</title>
        <authorList>
            <person name="Jiang W."/>
        </authorList>
    </citation>
    <scope>NUCLEOTIDE SEQUENCE [LARGE SCALE GENOMIC DNA]</scope>
    <source>
        <strain evidence="1">AG-KIZ</strain>
        <tissue evidence="1">Muscle</tissue>
    </source>
</reference>
<evidence type="ECO:0000313" key="1">
    <source>
        <dbReference type="EMBL" id="ROL42595.1"/>
    </source>
</evidence>
<dbReference type="AlphaFoldDB" id="A0A3N0Y8P4"/>
<proteinExistence type="predicted"/>
<dbReference type="OrthoDB" id="775972at2759"/>
<evidence type="ECO:0000313" key="2">
    <source>
        <dbReference type="Proteomes" id="UP000281406"/>
    </source>
</evidence>
<gene>
    <name evidence="1" type="ORF">DPX16_14002</name>
</gene>
<keyword evidence="2" id="KW-1185">Reference proteome</keyword>
<dbReference type="Proteomes" id="UP000281406">
    <property type="component" value="Unassembled WGS sequence"/>
</dbReference>
<accession>A0A3N0Y8P4</accession>
<sequence>MDILPEYAVIGGLDLHALPPLIFSDREHIRQLQLNDPVTGELVRMLEEQDQSDTGELVRTHPRSDALASFTSKLAPLYTGPYRVTQKLSDVNNRLTDVSTGGDAGVFHVVNLQPFCTWDSCNGPQHVTSESCLKGAPGDCSLHDEVPGDKDENFSVTEFAEPFPSQSLLSLNPGGTADSQ</sequence>